<dbReference type="EMBL" id="OZ034814">
    <property type="protein sequence ID" value="CAL1361179.1"/>
    <property type="molecule type" value="Genomic_DNA"/>
</dbReference>
<keyword evidence="2" id="KW-1185">Reference proteome</keyword>
<accession>A0AAV2CXD7</accession>
<gene>
    <name evidence="1" type="ORF">LTRI10_LOCUS8566</name>
</gene>
<sequence length="94" mass="10737">MLQCSLSTPLPPFDLKLGEKVEQACARIHLLTFEEEEEVEEAINDDPVEQDGLILESSRGEDHQQCFANDFHTFTHPKPTLKTKSRGHRCKMTL</sequence>
<dbReference type="AlphaFoldDB" id="A0AAV2CXD7"/>
<evidence type="ECO:0000313" key="1">
    <source>
        <dbReference type="EMBL" id="CAL1361179.1"/>
    </source>
</evidence>
<name>A0AAV2CXD7_9ROSI</name>
<dbReference type="Proteomes" id="UP001497516">
    <property type="component" value="Chromosome 10"/>
</dbReference>
<reference evidence="1 2" key="1">
    <citation type="submission" date="2024-04" db="EMBL/GenBank/DDBJ databases">
        <authorList>
            <person name="Fracassetti M."/>
        </authorList>
    </citation>
    <scope>NUCLEOTIDE SEQUENCE [LARGE SCALE GENOMIC DNA]</scope>
</reference>
<evidence type="ECO:0000313" key="2">
    <source>
        <dbReference type="Proteomes" id="UP001497516"/>
    </source>
</evidence>
<organism evidence="1 2">
    <name type="scientific">Linum trigynum</name>
    <dbReference type="NCBI Taxonomy" id="586398"/>
    <lineage>
        <taxon>Eukaryota</taxon>
        <taxon>Viridiplantae</taxon>
        <taxon>Streptophyta</taxon>
        <taxon>Embryophyta</taxon>
        <taxon>Tracheophyta</taxon>
        <taxon>Spermatophyta</taxon>
        <taxon>Magnoliopsida</taxon>
        <taxon>eudicotyledons</taxon>
        <taxon>Gunneridae</taxon>
        <taxon>Pentapetalae</taxon>
        <taxon>rosids</taxon>
        <taxon>fabids</taxon>
        <taxon>Malpighiales</taxon>
        <taxon>Linaceae</taxon>
        <taxon>Linum</taxon>
    </lineage>
</organism>
<proteinExistence type="predicted"/>
<protein>
    <submittedName>
        <fullName evidence="1">Uncharacterized protein</fullName>
    </submittedName>
</protein>